<evidence type="ECO:0000313" key="5">
    <source>
        <dbReference type="Proteomes" id="UP000016646"/>
    </source>
</evidence>
<dbReference type="NCBIfam" id="NF047372">
    <property type="entry name" value="FlcA_NTERM"/>
    <property type="match status" value="1"/>
</dbReference>
<proteinExistence type="predicted"/>
<dbReference type="NCBIfam" id="NF047371">
    <property type="entry name" value="FlcA_CTERM"/>
    <property type="match status" value="1"/>
</dbReference>
<dbReference type="eggNOG" id="COG0457">
    <property type="taxonomic scope" value="Bacteria"/>
</dbReference>
<evidence type="ECO:0000313" key="3">
    <source>
        <dbReference type="EMBL" id="ERK00500.1"/>
    </source>
</evidence>
<sequence>MPGLSQLKKFNSDILALGNEVHERASRGERPIIIPLSKTIRDVDDSEDFVLGMPERSEAAVTAAASPETEDFSDITGAGKKEAAPKQKTETSSAGVPDLSDLLNPVLPSASNGDAEMPDLSQFADEPEQKIEEAEPEAVSIADMNLDDLLGDMNGVEAEASDVLPEDGASDMPSEVSAAPSDTSALNRSGAPSQTRAAPPDAFSLPPHGEFSSAVPDIPVPNDIPAHTVPDLPSLDDFTLSPENDFAVPAPLEHESPSAHSLPAGDAESLSIPSFDVPPSPKKVPEQKTDEMPPAATESSVSDWADDFDTGGQTIDMNIEIPGDMPEGESGVQSAGEIALPEKDVDRASAFDETPADQNLVRMSGESEASEKGKSSPDSSPDRTQGSAPDVRASFSPSDGNVNREPLDAASDNSELPDFDFSSMFDENGLSPTAGVSGQEKTPAAVSESATDTASVPDEISLGGEEDEIDAAVQAQGTPSVSDEISLGGDAAEESEETSSDMLAARLPREPFDPETFDFDLDMGDGEEGAGNKAETPGRDETSGDVPSEAGDEETVPIEHFDTSEMEGLDFTVKEPEKSEADKTDFELGMNGDLSDFEISGFSDTAEVKTDKSGRIKLPTPDFRGAAEGGKPPKNVLTDAQYKKFLANLALYPLNVRLAVENLLVANEFTDDAQFEIVEKILNKAPARQVASSLEKMLDIAIPVPRDFERRTVAEYNAYKASLQYQLRNRIIPGIVLGVLSAAAVFGLIIFTRNFIWRPLKANGLYKQGYALIQADEYPQSETLFNQAAGVQLQKKWFFKYARAYRERKQYLRAERMYRNILYYFNYDKEAGIEYARMECDDLANYEKAEEIARRSVLDYHVNDADGILLLGDIYLEWATEKDSAKFEEARKQYASLVQLYGPVDRYLARMMRYFVRTDNLREVLQLKEQFYPKAKSLDADDWTEMSGYLLDKLYGPLPPKDEYLRTKIEDVRDMLDRAVNADPTNPVAFYNLSRYFVQMHDSERAVRMLEHTVKLFENRSQNLRRRDIYKQIDSYRLLGEQYVLGKEYLTAEETYTEGISLYEREKANSGFPGNENIGKLYADSGDIDYFIRGDYDGAYNDYLSAIRTHYDTASLHYRVGFIQYSKNDLDGAVGSFIKAGAEKPDDDHLLLAMGNTLSLRDANYAAEGYYKQLVSNLDAEFAKKGVAFTQTKAAEDALTELYLKAANNFGVTLFRLARRTGNSRMNADAMVQLSVSMRAWDALTRNQTTMVRLAGSNLAEQNMRYMSHPMPDYEPAIYTDIPKILTGEKELTQ</sequence>
<organism evidence="2 4">
    <name type="scientific">Treponema socranskii subsp. socranskii VPI DR56BR1116 = ATCC 35536</name>
    <dbReference type="NCBI Taxonomy" id="1125725"/>
    <lineage>
        <taxon>Bacteria</taxon>
        <taxon>Pseudomonadati</taxon>
        <taxon>Spirochaetota</taxon>
        <taxon>Spirochaetia</taxon>
        <taxon>Spirochaetales</taxon>
        <taxon>Treponemataceae</taxon>
        <taxon>Treponema</taxon>
    </lineage>
</organism>
<dbReference type="InterPro" id="IPR058123">
    <property type="entry name" value="FlcA_N"/>
</dbReference>
<feature type="compositionally biased region" description="Acidic residues" evidence="1">
    <location>
        <begin position="513"/>
        <end position="528"/>
    </location>
</feature>
<dbReference type="Proteomes" id="UP000016412">
    <property type="component" value="Unassembled WGS sequence"/>
</dbReference>
<comment type="caution">
    <text evidence="2">The sequence shown here is derived from an EMBL/GenBank/DDBJ whole genome shotgun (WGS) entry which is preliminary data.</text>
</comment>
<feature type="compositionally biased region" description="Polar residues" evidence="1">
    <location>
        <begin position="377"/>
        <end position="387"/>
    </location>
</feature>
<feature type="region of interest" description="Disordered" evidence="1">
    <location>
        <begin position="58"/>
        <end position="555"/>
    </location>
</feature>
<dbReference type="Gene3D" id="1.25.40.10">
    <property type="entry name" value="Tetratricopeptide repeat domain"/>
    <property type="match status" value="2"/>
</dbReference>
<evidence type="ECO:0000313" key="4">
    <source>
        <dbReference type="Proteomes" id="UP000016412"/>
    </source>
</evidence>
<dbReference type="InterPro" id="IPR019734">
    <property type="entry name" value="TPR_rpt"/>
</dbReference>
<dbReference type="OrthoDB" id="349862at2"/>
<dbReference type="RefSeq" id="WP_021329166.1">
    <property type="nucleotide sequence ID" value="NZ_AUZJ01000002.1"/>
</dbReference>
<feature type="compositionally biased region" description="Basic and acidic residues" evidence="1">
    <location>
        <begin position="340"/>
        <end position="350"/>
    </location>
</feature>
<evidence type="ECO:0000313" key="2">
    <source>
        <dbReference type="EMBL" id="ERF61902.1"/>
    </source>
</evidence>
<feature type="compositionally biased region" description="Basic and acidic residues" evidence="1">
    <location>
        <begin position="79"/>
        <end position="89"/>
    </location>
</feature>
<reference evidence="4 5" key="1">
    <citation type="submission" date="2013-08" db="EMBL/GenBank/DDBJ databases">
        <authorList>
            <person name="Durkin A.S."/>
            <person name="Haft D.R."/>
            <person name="McCorrison J."/>
            <person name="Torralba M."/>
            <person name="Gillis M."/>
            <person name="Haft D.H."/>
            <person name="Methe B."/>
            <person name="Sutton G."/>
            <person name="Nelson K.E."/>
        </authorList>
    </citation>
    <scope>NUCLEOTIDE SEQUENCE [LARGE SCALE GENOMIC DNA]</scope>
    <source>
        <strain evidence="3 5">ATCC 35536</strain>
        <strain evidence="2 4">VPI DR56BR1116</strain>
    </source>
</reference>
<protein>
    <submittedName>
        <fullName evidence="2">Uncharacterized protein</fullName>
    </submittedName>
</protein>
<accession>U1FCH6</accession>
<name>U1FCH6_TRESO</name>
<dbReference type="Proteomes" id="UP000016646">
    <property type="component" value="Unassembled WGS sequence"/>
</dbReference>
<dbReference type="STRING" id="1125725.HMPREF1325_1886"/>
<dbReference type="SMART" id="SM00028">
    <property type="entry name" value="TPR"/>
    <property type="match status" value="4"/>
</dbReference>
<gene>
    <name evidence="3" type="ORF">HMPREF0860_1010</name>
    <name evidence="2" type="ORF">HMPREF1325_1886</name>
</gene>
<dbReference type="InterPro" id="IPR011990">
    <property type="entry name" value="TPR-like_helical_dom_sf"/>
</dbReference>
<dbReference type="SUPFAM" id="SSF48452">
    <property type="entry name" value="TPR-like"/>
    <property type="match status" value="2"/>
</dbReference>
<feature type="compositionally biased region" description="Polar residues" evidence="1">
    <location>
        <begin position="430"/>
        <end position="440"/>
    </location>
</feature>
<feature type="region of interest" description="Disordered" evidence="1">
    <location>
        <begin position="610"/>
        <end position="632"/>
    </location>
</feature>
<feature type="compositionally biased region" description="Polar residues" evidence="1">
    <location>
        <begin position="180"/>
        <end position="196"/>
    </location>
</feature>
<evidence type="ECO:0000256" key="1">
    <source>
        <dbReference type="SAM" id="MobiDB-lite"/>
    </source>
</evidence>
<dbReference type="InterPro" id="IPR058109">
    <property type="entry name" value="FlcA_C"/>
</dbReference>
<dbReference type="EMBL" id="AVQI01000067">
    <property type="protein sequence ID" value="ERK00500.1"/>
    <property type="molecule type" value="Genomic_DNA"/>
</dbReference>
<dbReference type="EMBL" id="AUZJ01000002">
    <property type="protein sequence ID" value="ERF61902.1"/>
    <property type="molecule type" value="Genomic_DNA"/>
</dbReference>
<dbReference type="PATRIC" id="fig|1125725.3.peg.145"/>
<keyword evidence="5" id="KW-1185">Reference proteome</keyword>